<evidence type="ECO:0000313" key="2">
    <source>
        <dbReference type="EMBL" id="KAF9784103.1"/>
    </source>
</evidence>
<feature type="compositionally biased region" description="Low complexity" evidence="1">
    <location>
        <begin position="249"/>
        <end position="262"/>
    </location>
</feature>
<proteinExistence type="predicted"/>
<dbReference type="EMBL" id="WIUZ02000009">
    <property type="protein sequence ID" value="KAF9784103.1"/>
    <property type="molecule type" value="Genomic_DNA"/>
</dbReference>
<feature type="region of interest" description="Disordered" evidence="1">
    <location>
        <begin position="246"/>
        <end position="272"/>
    </location>
</feature>
<feature type="compositionally biased region" description="Polar residues" evidence="1">
    <location>
        <begin position="82"/>
        <end position="95"/>
    </location>
</feature>
<dbReference type="AlphaFoldDB" id="A0A9P6HCL6"/>
<feature type="compositionally biased region" description="Acidic residues" evidence="1">
    <location>
        <begin position="133"/>
        <end position="146"/>
    </location>
</feature>
<keyword evidence="3" id="KW-1185">Reference proteome</keyword>
<feature type="region of interest" description="Disordered" evidence="1">
    <location>
        <begin position="82"/>
        <end position="165"/>
    </location>
</feature>
<dbReference type="Proteomes" id="UP000736335">
    <property type="component" value="Unassembled WGS sequence"/>
</dbReference>
<name>A0A9P6HCL6_9AGAM</name>
<comment type="caution">
    <text evidence="2">The sequence shown here is derived from an EMBL/GenBank/DDBJ whole genome shotgun (WGS) entry which is preliminary data.</text>
</comment>
<gene>
    <name evidence="2" type="ORF">BJ322DRAFT_1109948</name>
</gene>
<evidence type="ECO:0000256" key="1">
    <source>
        <dbReference type="SAM" id="MobiDB-lite"/>
    </source>
</evidence>
<reference evidence="2" key="2">
    <citation type="submission" date="2020-11" db="EMBL/GenBank/DDBJ databases">
        <authorList>
            <consortium name="DOE Joint Genome Institute"/>
            <person name="Kuo A."/>
            <person name="Miyauchi S."/>
            <person name="Kiss E."/>
            <person name="Drula E."/>
            <person name="Kohler A."/>
            <person name="Sanchez-Garcia M."/>
            <person name="Andreopoulos B."/>
            <person name="Barry K.W."/>
            <person name="Bonito G."/>
            <person name="Buee M."/>
            <person name="Carver A."/>
            <person name="Chen C."/>
            <person name="Cichocki N."/>
            <person name="Clum A."/>
            <person name="Culley D."/>
            <person name="Crous P.W."/>
            <person name="Fauchery L."/>
            <person name="Girlanda M."/>
            <person name="Hayes R."/>
            <person name="Keri Z."/>
            <person name="Labutti K."/>
            <person name="Lipzen A."/>
            <person name="Lombard V."/>
            <person name="Magnuson J."/>
            <person name="Maillard F."/>
            <person name="Morin E."/>
            <person name="Murat C."/>
            <person name="Nolan M."/>
            <person name="Ohm R."/>
            <person name="Pangilinan J."/>
            <person name="Pereira M."/>
            <person name="Perotto S."/>
            <person name="Peter M."/>
            <person name="Riley R."/>
            <person name="Sitrit Y."/>
            <person name="Stielow B."/>
            <person name="Szollosi G."/>
            <person name="Zifcakova L."/>
            <person name="Stursova M."/>
            <person name="Spatafora J.W."/>
            <person name="Tedersoo L."/>
            <person name="Vaario L.-M."/>
            <person name="Yamada A."/>
            <person name="Yan M."/>
            <person name="Wang P."/>
            <person name="Xu J."/>
            <person name="Bruns T."/>
            <person name="Baldrian P."/>
            <person name="Vilgalys R."/>
            <person name="Henrissat B."/>
            <person name="Grigoriev I.V."/>
            <person name="Hibbett D."/>
            <person name="Nagy L.G."/>
            <person name="Martin F.M."/>
        </authorList>
    </citation>
    <scope>NUCLEOTIDE SEQUENCE</scope>
    <source>
        <strain evidence="2">UH-Tt-Lm1</strain>
    </source>
</reference>
<reference evidence="2" key="1">
    <citation type="journal article" date="2020" name="Nat. Commun.">
        <title>Large-scale genome sequencing of mycorrhizal fungi provides insights into the early evolution of symbiotic traits.</title>
        <authorList>
            <person name="Miyauchi S."/>
            <person name="Kiss E."/>
            <person name="Kuo A."/>
            <person name="Drula E."/>
            <person name="Kohler A."/>
            <person name="Sanchez-Garcia M."/>
            <person name="Morin E."/>
            <person name="Andreopoulos B."/>
            <person name="Barry K.W."/>
            <person name="Bonito G."/>
            <person name="Buee M."/>
            <person name="Carver A."/>
            <person name="Chen C."/>
            <person name="Cichocki N."/>
            <person name="Clum A."/>
            <person name="Culley D."/>
            <person name="Crous P.W."/>
            <person name="Fauchery L."/>
            <person name="Girlanda M."/>
            <person name="Hayes R.D."/>
            <person name="Keri Z."/>
            <person name="LaButti K."/>
            <person name="Lipzen A."/>
            <person name="Lombard V."/>
            <person name="Magnuson J."/>
            <person name="Maillard F."/>
            <person name="Murat C."/>
            <person name="Nolan M."/>
            <person name="Ohm R.A."/>
            <person name="Pangilinan J."/>
            <person name="Pereira M.F."/>
            <person name="Perotto S."/>
            <person name="Peter M."/>
            <person name="Pfister S."/>
            <person name="Riley R."/>
            <person name="Sitrit Y."/>
            <person name="Stielow J.B."/>
            <person name="Szollosi G."/>
            <person name="Zifcakova L."/>
            <person name="Stursova M."/>
            <person name="Spatafora J.W."/>
            <person name="Tedersoo L."/>
            <person name="Vaario L.M."/>
            <person name="Yamada A."/>
            <person name="Yan M."/>
            <person name="Wang P."/>
            <person name="Xu J."/>
            <person name="Bruns T."/>
            <person name="Baldrian P."/>
            <person name="Vilgalys R."/>
            <person name="Dunand C."/>
            <person name="Henrissat B."/>
            <person name="Grigoriev I.V."/>
            <person name="Hibbett D."/>
            <person name="Nagy L.G."/>
            <person name="Martin F.M."/>
        </authorList>
    </citation>
    <scope>NUCLEOTIDE SEQUENCE</scope>
    <source>
        <strain evidence="2">UH-Tt-Lm1</strain>
    </source>
</reference>
<evidence type="ECO:0000313" key="3">
    <source>
        <dbReference type="Proteomes" id="UP000736335"/>
    </source>
</evidence>
<sequence length="402" mass="45034">MFELLYGIDVFFKAFMLPGTRLFYTAFAWCTAHWFSIPMADEISCEKTLNTVLRRAYPVPEECVEEVSALCVGPYLHSPSVLKSSLPESRPSITPCTEAYETPAEGYGDTASVKGSPEDLQNHSTACYVSGESDTDTAFESDADGEDRDHDDFGSRRSSTYENQRYEIGIKAPLVPPKQLRGLPPVPTDKLSRRIPPLKRVLSRVFSENGVDGKPSAPIMSIFSKAHHDLTNLFANDNSIHSANFQETSSSSYDDSSPEVSPSPSPTDFSRLPRVVGTVTDFFEHPTHTVTRTVIRPSPSHFLFSLPFKRSSSSLVPKSGSKPFFRAQESTPVLDARSSFEEELDASLQRWEDEREGHCPLDIFVVVDREASHEESWRSLVQEVHYNHRPPTRKVSSECGRW</sequence>
<accession>A0A9P6HCL6</accession>
<protein>
    <submittedName>
        <fullName evidence="2">Uncharacterized protein</fullName>
    </submittedName>
</protein>
<organism evidence="2 3">
    <name type="scientific">Thelephora terrestris</name>
    <dbReference type="NCBI Taxonomy" id="56493"/>
    <lineage>
        <taxon>Eukaryota</taxon>
        <taxon>Fungi</taxon>
        <taxon>Dikarya</taxon>
        <taxon>Basidiomycota</taxon>
        <taxon>Agaricomycotina</taxon>
        <taxon>Agaricomycetes</taxon>
        <taxon>Thelephorales</taxon>
        <taxon>Thelephoraceae</taxon>
        <taxon>Thelephora</taxon>
    </lineage>
</organism>